<evidence type="ECO:0000256" key="9">
    <source>
        <dbReference type="SAM" id="Phobius"/>
    </source>
</evidence>
<feature type="transmembrane region" description="Helical" evidence="9">
    <location>
        <begin position="262"/>
        <end position="285"/>
    </location>
</feature>
<evidence type="ECO:0000256" key="4">
    <source>
        <dbReference type="ARBA" id="ARBA00022475"/>
    </source>
</evidence>
<keyword evidence="6 9" id="KW-1133">Transmembrane helix</keyword>
<feature type="transmembrane region" description="Helical" evidence="9">
    <location>
        <begin position="25"/>
        <end position="48"/>
    </location>
</feature>
<dbReference type="PANTHER" id="PTHR42770">
    <property type="entry name" value="AMINO ACID TRANSPORTER-RELATED"/>
    <property type="match status" value="1"/>
</dbReference>
<evidence type="ECO:0000313" key="11">
    <source>
        <dbReference type="Proteomes" id="UP000706039"/>
    </source>
</evidence>
<reference evidence="10 11" key="1">
    <citation type="submission" date="2021-08" db="EMBL/GenBank/DDBJ databases">
        <authorList>
            <person name="Tuo L."/>
        </authorList>
    </citation>
    <scope>NUCLEOTIDE SEQUENCE [LARGE SCALE GENOMIC DNA]</scope>
    <source>
        <strain evidence="10 11">JCM 31229</strain>
    </source>
</reference>
<dbReference type="PIRSF" id="PIRSF006060">
    <property type="entry name" value="AA_transporter"/>
    <property type="match status" value="1"/>
</dbReference>
<organism evidence="10 11">
    <name type="scientific">Sphingomonas colocasiae</name>
    <dbReference type="NCBI Taxonomy" id="1848973"/>
    <lineage>
        <taxon>Bacteria</taxon>
        <taxon>Pseudomonadati</taxon>
        <taxon>Pseudomonadota</taxon>
        <taxon>Alphaproteobacteria</taxon>
        <taxon>Sphingomonadales</taxon>
        <taxon>Sphingomonadaceae</taxon>
        <taxon>Sphingomonas</taxon>
    </lineage>
</organism>
<feature type="transmembrane region" description="Helical" evidence="9">
    <location>
        <begin position="112"/>
        <end position="129"/>
    </location>
</feature>
<dbReference type="PANTHER" id="PTHR42770:SF18">
    <property type="entry name" value="ARGININE_AGMATINE ANTIPORTER"/>
    <property type="match status" value="1"/>
</dbReference>
<keyword evidence="5 9" id="KW-0812">Transmembrane</keyword>
<feature type="transmembrane region" description="Helical" evidence="9">
    <location>
        <begin position="315"/>
        <end position="332"/>
    </location>
</feature>
<evidence type="ECO:0000256" key="6">
    <source>
        <dbReference type="ARBA" id="ARBA00022989"/>
    </source>
</evidence>
<evidence type="ECO:0000256" key="8">
    <source>
        <dbReference type="ARBA" id="ARBA00045636"/>
    </source>
</evidence>
<accession>A0ABS7PWZ9</accession>
<evidence type="ECO:0000313" key="10">
    <source>
        <dbReference type="EMBL" id="MBY8824504.1"/>
    </source>
</evidence>
<dbReference type="InterPro" id="IPR002293">
    <property type="entry name" value="AA/rel_permease1"/>
</dbReference>
<feature type="transmembrane region" description="Helical" evidence="9">
    <location>
        <begin position="338"/>
        <end position="357"/>
    </location>
</feature>
<comment type="subcellular location">
    <subcellularLocation>
        <location evidence="1">Cell membrane</location>
        <topology evidence="1">Multi-pass membrane protein</topology>
    </subcellularLocation>
</comment>
<evidence type="ECO:0000256" key="7">
    <source>
        <dbReference type="ARBA" id="ARBA00023136"/>
    </source>
</evidence>
<evidence type="ECO:0000256" key="1">
    <source>
        <dbReference type="ARBA" id="ARBA00004651"/>
    </source>
</evidence>
<dbReference type="Gene3D" id="1.20.1740.10">
    <property type="entry name" value="Amino acid/polyamine transporter I"/>
    <property type="match status" value="1"/>
</dbReference>
<feature type="transmembrane region" description="Helical" evidence="9">
    <location>
        <begin position="136"/>
        <end position="161"/>
    </location>
</feature>
<keyword evidence="4" id="KW-1003">Cell membrane</keyword>
<protein>
    <recommendedName>
        <fullName evidence="3">Arginine/agmatine antiporter</fullName>
    </recommendedName>
</protein>
<evidence type="ECO:0000256" key="5">
    <source>
        <dbReference type="ARBA" id="ARBA00022692"/>
    </source>
</evidence>
<feature type="transmembrane region" description="Helical" evidence="9">
    <location>
        <begin position="216"/>
        <end position="242"/>
    </location>
</feature>
<comment type="similarity">
    <text evidence="2">Belongs to the amino acid-polyamine-organocation (APC) superfamily. Basic amino acid/polyamine antiporter (APA) (TC 2.A.3.2) family.</text>
</comment>
<proteinExistence type="inferred from homology"/>
<feature type="transmembrane region" description="Helical" evidence="9">
    <location>
        <begin position="181"/>
        <end position="204"/>
    </location>
</feature>
<gene>
    <name evidence="10" type="ORF">K7G82_19520</name>
</gene>
<comment type="caution">
    <text evidence="10">The sequence shown here is derived from an EMBL/GenBank/DDBJ whole genome shotgun (WGS) entry which is preliminary data.</text>
</comment>
<name>A0ABS7PWZ9_9SPHN</name>
<dbReference type="Pfam" id="PF13520">
    <property type="entry name" value="AA_permease_2"/>
    <property type="match status" value="1"/>
</dbReference>
<dbReference type="InterPro" id="IPR050367">
    <property type="entry name" value="APC_superfamily"/>
</dbReference>
<dbReference type="Proteomes" id="UP000706039">
    <property type="component" value="Unassembled WGS sequence"/>
</dbReference>
<keyword evidence="7 9" id="KW-0472">Membrane</keyword>
<evidence type="ECO:0000256" key="2">
    <source>
        <dbReference type="ARBA" id="ARBA00008220"/>
    </source>
</evidence>
<keyword evidence="11" id="KW-1185">Reference proteome</keyword>
<feature type="transmembrane region" description="Helical" evidence="9">
    <location>
        <begin position="80"/>
        <end position="106"/>
    </location>
</feature>
<sequence length="415" mass="43654">MCLALVMGNMIGSGMFLLPASLAPYGWNAVFGWMFTIGGALALALTIARLTRARPEARDPAGFVEAAFGRTTSFLIGWSYWVSIWAANVTIAVAAVSYISIFVRAIGTTPHLPALLAVGLLWAVTLINLQGARSAGLFQIVTMILKLVPVIVVLAIMALVLGREGAAAIAPFPAQGLSVSAITASATLTLFALLGFESCAVAAAKVENPERNVPRATMMGTLLTGLIYLIICSGIALMLPAGEVAGSDAPFQIFVARFWADGPALLIGLFAAISALGALNGWVLMQGEQPLALARRGLLPAWFAATDTRGTPVRALILSSVLASAFVLINSNRAMADLFTYLALLSTSATLWLYLAVACAGLKLRIAMPIAMIGALYSLWALWGAGLWVSGLSFVLMASGLPFYWWARRSNATAT</sequence>
<comment type="function">
    <text evidence="8">Major component of the acid-resistance (AR) system allowing enteric pathogens to survive the acidic environment in the stomach. Exchanges extracellular arginine for its intracellular decarboxylation product agmatine (Agm) thereby expelling intracellular protons. Probably undergoes several conformational states in order to translocate the substrate across the membrane; keeps the substrate accessible to only 1 side of the membrane at a time by opening and closing 3 membrane-internal gates.</text>
</comment>
<dbReference type="EMBL" id="JAINVV010000009">
    <property type="protein sequence ID" value="MBY8824504.1"/>
    <property type="molecule type" value="Genomic_DNA"/>
</dbReference>
<evidence type="ECO:0000256" key="3">
    <source>
        <dbReference type="ARBA" id="ARBA00021069"/>
    </source>
</evidence>